<evidence type="ECO:0000256" key="2">
    <source>
        <dbReference type="ARBA" id="ARBA00022670"/>
    </source>
</evidence>
<keyword evidence="5" id="KW-0788">Thiol protease</keyword>
<dbReference type="InterPro" id="IPR025660">
    <property type="entry name" value="Pept_his_AS"/>
</dbReference>
<dbReference type="PANTHER" id="PTHR12411">
    <property type="entry name" value="CYSTEINE PROTEASE FAMILY C1-RELATED"/>
    <property type="match status" value="1"/>
</dbReference>
<dbReference type="Pfam" id="PF08246">
    <property type="entry name" value="Inhibitor_I29"/>
    <property type="match status" value="1"/>
</dbReference>
<feature type="signal peptide" evidence="7">
    <location>
        <begin position="1"/>
        <end position="29"/>
    </location>
</feature>
<reference evidence="10 11" key="1">
    <citation type="submission" date="2020-08" db="EMBL/GenBank/DDBJ databases">
        <title>Plant Genome Project.</title>
        <authorList>
            <person name="Zhang R.-G."/>
        </authorList>
    </citation>
    <scope>NUCLEOTIDE SEQUENCE [LARGE SCALE GENOMIC DNA]</scope>
    <source>
        <tissue evidence="10">Rhizome</tissue>
    </source>
</reference>
<dbReference type="Proteomes" id="UP000734854">
    <property type="component" value="Unassembled WGS sequence"/>
</dbReference>
<evidence type="ECO:0000313" key="11">
    <source>
        <dbReference type="Proteomes" id="UP000734854"/>
    </source>
</evidence>
<evidence type="ECO:0000256" key="3">
    <source>
        <dbReference type="ARBA" id="ARBA00022729"/>
    </source>
</evidence>
<dbReference type="PROSITE" id="PS00639">
    <property type="entry name" value="THIOL_PROTEASE_HIS"/>
    <property type="match status" value="1"/>
</dbReference>
<comment type="similarity">
    <text evidence="1">Belongs to the peptidase C1 family.</text>
</comment>
<protein>
    <submittedName>
        <fullName evidence="10">Uncharacterized protein</fullName>
    </submittedName>
</protein>
<dbReference type="Gene3D" id="3.90.70.10">
    <property type="entry name" value="Cysteine proteinases"/>
    <property type="match status" value="1"/>
</dbReference>
<evidence type="ECO:0000256" key="4">
    <source>
        <dbReference type="ARBA" id="ARBA00022801"/>
    </source>
</evidence>
<dbReference type="PROSITE" id="PS00640">
    <property type="entry name" value="THIOL_PROTEASE_ASN"/>
    <property type="match status" value="1"/>
</dbReference>
<evidence type="ECO:0000256" key="6">
    <source>
        <dbReference type="ARBA" id="ARBA00023157"/>
    </source>
</evidence>
<dbReference type="InterPro" id="IPR039417">
    <property type="entry name" value="Peptidase_C1A_papain-like"/>
</dbReference>
<keyword evidence="3 7" id="KW-0732">Signal</keyword>
<name>A0A8J5GYP2_ZINOF</name>
<feature type="domain" description="Cathepsin propeptide inhibitor" evidence="9">
    <location>
        <begin position="36"/>
        <end position="93"/>
    </location>
</feature>
<evidence type="ECO:0000256" key="5">
    <source>
        <dbReference type="ARBA" id="ARBA00022807"/>
    </source>
</evidence>
<keyword evidence="11" id="KW-1185">Reference proteome</keyword>
<dbReference type="InterPro" id="IPR013128">
    <property type="entry name" value="Peptidase_C1A"/>
</dbReference>
<dbReference type="AlphaFoldDB" id="A0A8J5GYP2"/>
<dbReference type="InterPro" id="IPR000668">
    <property type="entry name" value="Peptidase_C1A_C"/>
</dbReference>
<evidence type="ECO:0000256" key="7">
    <source>
        <dbReference type="SAM" id="SignalP"/>
    </source>
</evidence>
<evidence type="ECO:0000256" key="1">
    <source>
        <dbReference type="ARBA" id="ARBA00008455"/>
    </source>
</evidence>
<dbReference type="PROSITE" id="PS00139">
    <property type="entry name" value="THIOL_PROTEASE_CYS"/>
    <property type="match status" value="1"/>
</dbReference>
<dbReference type="InterPro" id="IPR000169">
    <property type="entry name" value="Pept_cys_AS"/>
</dbReference>
<keyword evidence="2" id="KW-0645">Protease</keyword>
<organism evidence="10 11">
    <name type="scientific">Zingiber officinale</name>
    <name type="common">Ginger</name>
    <name type="synonym">Amomum zingiber</name>
    <dbReference type="NCBI Taxonomy" id="94328"/>
    <lineage>
        <taxon>Eukaryota</taxon>
        <taxon>Viridiplantae</taxon>
        <taxon>Streptophyta</taxon>
        <taxon>Embryophyta</taxon>
        <taxon>Tracheophyta</taxon>
        <taxon>Spermatophyta</taxon>
        <taxon>Magnoliopsida</taxon>
        <taxon>Liliopsida</taxon>
        <taxon>Zingiberales</taxon>
        <taxon>Zingiberaceae</taxon>
        <taxon>Zingiber</taxon>
    </lineage>
</organism>
<dbReference type="PRINTS" id="PR00705">
    <property type="entry name" value="PAPAIN"/>
</dbReference>
<evidence type="ECO:0000313" key="10">
    <source>
        <dbReference type="EMBL" id="KAG6512686.1"/>
    </source>
</evidence>
<dbReference type="FunFam" id="3.90.70.10:FF:000023">
    <property type="entry name" value="Senescence-specific cysteine protease SAG39"/>
    <property type="match status" value="1"/>
</dbReference>
<dbReference type="InterPro" id="IPR038765">
    <property type="entry name" value="Papain-like_cys_pep_sf"/>
</dbReference>
<feature type="chain" id="PRO_5035232221" evidence="7">
    <location>
        <begin position="30"/>
        <end position="335"/>
    </location>
</feature>
<dbReference type="CDD" id="cd02248">
    <property type="entry name" value="Peptidase_C1A"/>
    <property type="match status" value="1"/>
</dbReference>
<dbReference type="SMART" id="SM00848">
    <property type="entry name" value="Inhibitor_I29"/>
    <property type="match status" value="1"/>
</dbReference>
<dbReference type="SMART" id="SM00645">
    <property type="entry name" value="Pept_C1"/>
    <property type="match status" value="1"/>
</dbReference>
<accession>A0A8J5GYP2</accession>
<dbReference type="GO" id="GO:0008234">
    <property type="term" value="F:cysteine-type peptidase activity"/>
    <property type="evidence" value="ECO:0007669"/>
    <property type="project" value="UniProtKB-KW"/>
</dbReference>
<sequence>MGSLQGLALLVSLLVCGLSAWSAPAGVAAETPLEAFEGWMRRNGKSYKNVTERLYRLGVFRKNLKYVEEFLHGRPRSYTIGLNSFADLTNAEFRAIYSRPMENRTRATAFRHAGVTPPSSVDWRQKGAVNAVKNQGQCGSCWSFSAVASIEGINQITTGNLLSLSEQELIDCDYSNSGCDGGFVDYAFQFVVSNGGITTEANYPYYGLQYNCDYTALSSNAVSILGYEDVPRCDEQSLMKAVAIQPVSVAIEASGSDFQLYTGGIYNGPCGTNLDHAVNIVGYGTDDSTGTDYWIVRNSWGATWGDQGYILMAKDVSDPQGTCGIALQPSYPIMN</sequence>
<keyword evidence="4" id="KW-0378">Hydrolase</keyword>
<gene>
    <name evidence="10" type="ORF">ZIOFF_030815</name>
</gene>
<evidence type="ECO:0000259" key="8">
    <source>
        <dbReference type="SMART" id="SM00645"/>
    </source>
</evidence>
<comment type="caution">
    <text evidence="10">The sequence shown here is derived from an EMBL/GenBank/DDBJ whole genome shotgun (WGS) entry which is preliminary data.</text>
</comment>
<dbReference type="GO" id="GO:0006508">
    <property type="term" value="P:proteolysis"/>
    <property type="evidence" value="ECO:0007669"/>
    <property type="project" value="UniProtKB-KW"/>
</dbReference>
<dbReference type="SUPFAM" id="SSF54001">
    <property type="entry name" value="Cysteine proteinases"/>
    <property type="match status" value="1"/>
</dbReference>
<keyword evidence="6" id="KW-1015">Disulfide bond</keyword>
<dbReference type="Pfam" id="PF00112">
    <property type="entry name" value="Peptidase_C1"/>
    <property type="match status" value="1"/>
</dbReference>
<evidence type="ECO:0000259" key="9">
    <source>
        <dbReference type="SMART" id="SM00848"/>
    </source>
</evidence>
<dbReference type="InterPro" id="IPR013201">
    <property type="entry name" value="Prot_inhib_I29"/>
</dbReference>
<feature type="domain" description="Peptidase C1A papain C-terminal" evidence="8">
    <location>
        <begin position="117"/>
        <end position="333"/>
    </location>
</feature>
<proteinExistence type="inferred from homology"/>
<dbReference type="InterPro" id="IPR025661">
    <property type="entry name" value="Pept_asp_AS"/>
</dbReference>
<dbReference type="EMBL" id="JACMSC010000008">
    <property type="protein sequence ID" value="KAG6512686.1"/>
    <property type="molecule type" value="Genomic_DNA"/>
</dbReference>